<evidence type="ECO:0000313" key="2">
    <source>
        <dbReference type="EMBL" id="KAF9744131.1"/>
    </source>
</evidence>
<feature type="compositionally biased region" description="Polar residues" evidence="1">
    <location>
        <begin position="254"/>
        <end position="263"/>
    </location>
</feature>
<gene>
    <name evidence="2" type="ORF">IM811_005711</name>
</gene>
<protein>
    <submittedName>
        <fullName evidence="2">Uncharacterized protein</fullName>
    </submittedName>
</protein>
<evidence type="ECO:0000256" key="1">
    <source>
        <dbReference type="SAM" id="MobiDB-lite"/>
    </source>
</evidence>
<feature type="region of interest" description="Disordered" evidence="1">
    <location>
        <begin position="148"/>
        <end position="263"/>
    </location>
</feature>
<dbReference type="Proteomes" id="UP000616885">
    <property type="component" value="Unassembled WGS sequence"/>
</dbReference>
<feature type="compositionally biased region" description="Basic and acidic residues" evidence="1">
    <location>
        <begin position="53"/>
        <end position="87"/>
    </location>
</feature>
<feature type="compositionally biased region" description="Basic residues" evidence="1">
    <location>
        <begin position="238"/>
        <end position="247"/>
    </location>
</feature>
<feature type="compositionally biased region" description="Polar residues" evidence="1">
    <location>
        <begin position="182"/>
        <end position="214"/>
    </location>
</feature>
<accession>A0A8H7N161</accession>
<sequence length="263" mass="30435">MPRQEPVRVPMDEIRRLVEDLDGRRIRDGRRQTPGRSYSIASSSRAHQGTHRPRQETVRVPLDEVRRTVDHLDRRRAQERTRRRQGESQRAGATSREEPLRVPLMRSANKWTVWTENTLKHRPAEDRKRRTPLSPGSWYLRDPLRNAHGVGLNTSAPPIGPTKREQRPGTTPSRYRKMNLGRQLQLSRSNTQKSVPAQGSQDYNHQSRWTNSPAGKQKRRLRGKHQVPPSGLPTLLKPRCHRQPHRPRLPESALGTTHNQGDF</sequence>
<organism evidence="2 3">
    <name type="scientific">Bionectria ochroleuca</name>
    <name type="common">Gliocladium roseum</name>
    <dbReference type="NCBI Taxonomy" id="29856"/>
    <lineage>
        <taxon>Eukaryota</taxon>
        <taxon>Fungi</taxon>
        <taxon>Dikarya</taxon>
        <taxon>Ascomycota</taxon>
        <taxon>Pezizomycotina</taxon>
        <taxon>Sordariomycetes</taxon>
        <taxon>Hypocreomycetidae</taxon>
        <taxon>Hypocreales</taxon>
        <taxon>Bionectriaceae</taxon>
        <taxon>Clonostachys</taxon>
    </lineage>
</organism>
<comment type="caution">
    <text evidence="2">The sequence shown here is derived from an EMBL/GenBank/DDBJ whole genome shotgun (WGS) entry which is preliminary data.</text>
</comment>
<dbReference type="AlphaFoldDB" id="A0A8H7N161"/>
<proteinExistence type="predicted"/>
<reference evidence="2" key="1">
    <citation type="submission" date="2020-10" db="EMBL/GenBank/DDBJ databases">
        <title>High-Quality Genome Resource of Clonostachys rosea strain S41 by Oxford Nanopore Long-Read Sequencing.</title>
        <authorList>
            <person name="Wang H."/>
        </authorList>
    </citation>
    <scope>NUCLEOTIDE SEQUENCE</scope>
    <source>
        <strain evidence="2">S41</strain>
    </source>
</reference>
<dbReference type="EMBL" id="JADCTT010000015">
    <property type="protein sequence ID" value="KAF9744131.1"/>
    <property type="molecule type" value="Genomic_DNA"/>
</dbReference>
<name>A0A8H7N161_BIOOC</name>
<feature type="compositionally biased region" description="Basic residues" evidence="1">
    <location>
        <begin position="216"/>
        <end position="225"/>
    </location>
</feature>
<feature type="region of interest" description="Disordered" evidence="1">
    <location>
        <begin position="24"/>
        <end position="99"/>
    </location>
</feature>
<evidence type="ECO:0000313" key="3">
    <source>
        <dbReference type="Proteomes" id="UP000616885"/>
    </source>
</evidence>